<keyword evidence="7" id="KW-0560">Oxidoreductase</keyword>
<dbReference type="GeneTree" id="ENSGT00940000163166"/>
<dbReference type="PANTHER" id="PTHR24300:SF134">
    <property type="entry name" value="CYTOCHROME P450, FAMILY 2, SUBFAMILY AB, POLYPEPTIDE 2-RELATED"/>
    <property type="match status" value="1"/>
</dbReference>
<dbReference type="InterPro" id="IPR002401">
    <property type="entry name" value="Cyt_P450_E_grp-I"/>
</dbReference>
<accession>A0A8D0E2Z8</accession>
<dbReference type="InterPro" id="IPR036396">
    <property type="entry name" value="Cyt_P450_sf"/>
</dbReference>
<dbReference type="GO" id="GO:0020037">
    <property type="term" value="F:heme binding"/>
    <property type="evidence" value="ECO:0007669"/>
    <property type="project" value="InterPro"/>
</dbReference>
<keyword evidence="4 6" id="KW-0479">Metal-binding</keyword>
<comment type="cofactor">
    <cofactor evidence="1 6">
        <name>heme</name>
        <dbReference type="ChEBI" id="CHEBI:30413"/>
    </cofactor>
</comment>
<protein>
    <submittedName>
        <fullName evidence="8">Uncharacterized protein</fullName>
    </submittedName>
</protein>
<dbReference type="PRINTS" id="PR00463">
    <property type="entry name" value="EP450I"/>
</dbReference>
<evidence type="ECO:0000313" key="8">
    <source>
        <dbReference type="Ensembl" id="ENSSMRP00000025524.1"/>
    </source>
</evidence>
<dbReference type="OMA" id="GVTHDGM"/>
<feature type="binding site" description="axial binding residue" evidence="6">
    <location>
        <position position="106"/>
    </location>
    <ligand>
        <name>heme</name>
        <dbReference type="ChEBI" id="CHEBI:30413"/>
    </ligand>
    <ligandPart>
        <name>Fe</name>
        <dbReference type="ChEBI" id="CHEBI:18248"/>
    </ligandPart>
</feature>
<dbReference type="AlphaFoldDB" id="A0A8D0E2Z8"/>
<sequence length="164" mass="18530">VFGSSHAICYEDRKKLPYTNAVIHEVLRAKYALLVGIPRRCAKDVKIYGFHIPKGTFIVTDLNSVLIDPTRWETPDKFNPHHFLDKDGNFVAREEFLPFGAGARVCLGEQMAKMEIFIFLTSLLRLFNFHVPEGVKKLNKDPVPGLTLHPHPYKLCAVPRGSAS</sequence>
<proteinExistence type="inferred from homology"/>
<reference evidence="8" key="1">
    <citation type="submission" date="2025-08" db="UniProtKB">
        <authorList>
            <consortium name="Ensembl"/>
        </authorList>
    </citation>
    <scope>IDENTIFICATION</scope>
</reference>
<keyword evidence="9" id="KW-1185">Reference proteome</keyword>
<dbReference type="InterPro" id="IPR050182">
    <property type="entry name" value="Cytochrome_P450_fam2"/>
</dbReference>
<evidence type="ECO:0000256" key="6">
    <source>
        <dbReference type="PIRSR" id="PIRSR602401-1"/>
    </source>
</evidence>
<evidence type="ECO:0000256" key="7">
    <source>
        <dbReference type="RuleBase" id="RU000461"/>
    </source>
</evidence>
<comment type="similarity">
    <text evidence="2 7">Belongs to the cytochrome P450 family.</text>
</comment>
<keyword evidence="5 6" id="KW-0408">Iron</keyword>
<dbReference type="PROSITE" id="PS00086">
    <property type="entry name" value="CYTOCHROME_P450"/>
    <property type="match status" value="1"/>
</dbReference>
<evidence type="ECO:0000256" key="5">
    <source>
        <dbReference type="ARBA" id="ARBA00023004"/>
    </source>
</evidence>
<keyword evidence="7" id="KW-0503">Monooxygenase</keyword>
<reference evidence="8" key="2">
    <citation type="submission" date="2025-09" db="UniProtKB">
        <authorList>
            <consortium name="Ensembl"/>
        </authorList>
    </citation>
    <scope>IDENTIFICATION</scope>
</reference>
<dbReference type="GO" id="GO:0005737">
    <property type="term" value="C:cytoplasm"/>
    <property type="evidence" value="ECO:0007669"/>
    <property type="project" value="TreeGrafter"/>
</dbReference>
<dbReference type="PRINTS" id="PR00385">
    <property type="entry name" value="P450"/>
</dbReference>
<evidence type="ECO:0000256" key="3">
    <source>
        <dbReference type="ARBA" id="ARBA00022617"/>
    </source>
</evidence>
<keyword evidence="3 6" id="KW-0349">Heme</keyword>
<dbReference type="GO" id="GO:0016712">
    <property type="term" value="F:oxidoreductase activity, acting on paired donors, with incorporation or reduction of molecular oxygen, reduced flavin or flavoprotein as one donor, and incorporation of one atom of oxygen"/>
    <property type="evidence" value="ECO:0007669"/>
    <property type="project" value="TreeGrafter"/>
</dbReference>
<name>A0A8D0E2Z8_SALMN</name>
<evidence type="ECO:0000256" key="4">
    <source>
        <dbReference type="ARBA" id="ARBA00022723"/>
    </source>
</evidence>
<evidence type="ECO:0000313" key="9">
    <source>
        <dbReference type="Proteomes" id="UP000694421"/>
    </source>
</evidence>
<dbReference type="InterPro" id="IPR001128">
    <property type="entry name" value="Cyt_P450"/>
</dbReference>
<dbReference type="Ensembl" id="ENSSMRT00000029873.1">
    <property type="protein sequence ID" value="ENSSMRP00000025524.1"/>
    <property type="gene ID" value="ENSSMRG00000019732.1"/>
</dbReference>
<dbReference type="GO" id="GO:0005506">
    <property type="term" value="F:iron ion binding"/>
    <property type="evidence" value="ECO:0007669"/>
    <property type="project" value="InterPro"/>
</dbReference>
<organism evidence="8 9">
    <name type="scientific">Salvator merianae</name>
    <name type="common">Argentine black and white tegu</name>
    <name type="synonym">Tupinambis merianae</name>
    <dbReference type="NCBI Taxonomy" id="96440"/>
    <lineage>
        <taxon>Eukaryota</taxon>
        <taxon>Metazoa</taxon>
        <taxon>Chordata</taxon>
        <taxon>Craniata</taxon>
        <taxon>Vertebrata</taxon>
        <taxon>Euteleostomi</taxon>
        <taxon>Lepidosauria</taxon>
        <taxon>Squamata</taxon>
        <taxon>Bifurcata</taxon>
        <taxon>Unidentata</taxon>
        <taxon>Episquamata</taxon>
        <taxon>Laterata</taxon>
        <taxon>Teiioidea</taxon>
        <taxon>Teiidae</taxon>
        <taxon>Salvator</taxon>
    </lineage>
</organism>
<dbReference type="PANTHER" id="PTHR24300">
    <property type="entry name" value="CYTOCHROME P450 508A4-RELATED"/>
    <property type="match status" value="1"/>
</dbReference>
<dbReference type="Gene3D" id="1.10.630.10">
    <property type="entry name" value="Cytochrome P450"/>
    <property type="match status" value="1"/>
</dbReference>
<dbReference type="Pfam" id="PF00067">
    <property type="entry name" value="p450"/>
    <property type="match status" value="1"/>
</dbReference>
<dbReference type="Proteomes" id="UP000694421">
    <property type="component" value="Unplaced"/>
</dbReference>
<dbReference type="InterPro" id="IPR017972">
    <property type="entry name" value="Cyt_P450_CS"/>
</dbReference>
<evidence type="ECO:0000256" key="1">
    <source>
        <dbReference type="ARBA" id="ARBA00001971"/>
    </source>
</evidence>
<dbReference type="SUPFAM" id="SSF48264">
    <property type="entry name" value="Cytochrome P450"/>
    <property type="match status" value="1"/>
</dbReference>
<evidence type="ECO:0000256" key="2">
    <source>
        <dbReference type="ARBA" id="ARBA00010617"/>
    </source>
</evidence>
<dbReference type="GO" id="GO:0006805">
    <property type="term" value="P:xenobiotic metabolic process"/>
    <property type="evidence" value="ECO:0007669"/>
    <property type="project" value="TreeGrafter"/>
</dbReference>
<dbReference type="GO" id="GO:0006082">
    <property type="term" value="P:organic acid metabolic process"/>
    <property type="evidence" value="ECO:0007669"/>
    <property type="project" value="TreeGrafter"/>
</dbReference>